<proteinExistence type="predicted"/>
<name>A0ABV1RHD5_9ALTE</name>
<dbReference type="RefSeq" id="WP_350401892.1">
    <property type="nucleotide sequence ID" value="NZ_JBELOE010000210.1"/>
</dbReference>
<organism evidence="1 2">
    <name type="scientific">Catenovulum sediminis</name>
    <dbReference type="NCBI Taxonomy" id="1740262"/>
    <lineage>
        <taxon>Bacteria</taxon>
        <taxon>Pseudomonadati</taxon>
        <taxon>Pseudomonadota</taxon>
        <taxon>Gammaproteobacteria</taxon>
        <taxon>Alteromonadales</taxon>
        <taxon>Alteromonadaceae</taxon>
        <taxon>Catenovulum</taxon>
    </lineage>
</organism>
<protein>
    <submittedName>
        <fullName evidence="1">Uncharacterized protein</fullName>
    </submittedName>
</protein>
<keyword evidence="2" id="KW-1185">Reference proteome</keyword>
<dbReference type="EMBL" id="JBELOE010000210">
    <property type="protein sequence ID" value="MER2492363.1"/>
    <property type="molecule type" value="Genomic_DNA"/>
</dbReference>
<gene>
    <name evidence="1" type="ORF">ABS311_10780</name>
</gene>
<comment type="caution">
    <text evidence="1">The sequence shown here is derived from an EMBL/GenBank/DDBJ whole genome shotgun (WGS) entry which is preliminary data.</text>
</comment>
<sequence>MSELTRLIEEWEKSAISFNEAERFISMLVREVKVTRPKPPENTIGATHWSILPDDSIVFYKIEGDIFTWSGSRWFKPTIAPYTLHCFDDYESD</sequence>
<reference evidence="1 2" key="1">
    <citation type="submission" date="2024-06" db="EMBL/GenBank/DDBJ databases">
        <authorList>
            <person name="Chen R.Y."/>
        </authorList>
    </citation>
    <scope>NUCLEOTIDE SEQUENCE [LARGE SCALE GENOMIC DNA]</scope>
    <source>
        <strain evidence="1 2">D2</strain>
    </source>
</reference>
<dbReference type="Proteomes" id="UP001467690">
    <property type="component" value="Unassembled WGS sequence"/>
</dbReference>
<evidence type="ECO:0000313" key="1">
    <source>
        <dbReference type="EMBL" id="MER2492363.1"/>
    </source>
</evidence>
<evidence type="ECO:0000313" key="2">
    <source>
        <dbReference type="Proteomes" id="UP001467690"/>
    </source>
</evidence>
<accession>A0ABV1RHD5</accession>